<dbReference type="Pfam" id="PF01197">
    <property type="entry name" value="Ribosomal_L31"/>
    <property type="match status" value="1"/>
</dbReference>
<protein>
    <recommendedName>
        <fullName evidence="6 7">Large ribosomal subunit protein bL31</fullName>
    </recommendedName>
</protein>
<evidence type="ECO:0000256" key="6">
    <source>
        <dbReference type="ARBA" id="ARBA00035687"/>
    </source>
</evidence>
<keyword evidence="3 7" id="KW-0694">RNA-binding</keyword>
<dbReference type="PANTHER" id="PTHR33280">
    <property type="entry name" value="50S RIBOSOMAL PROTEIN L31, CHLOROPLASTIC"/>
    <property type="match status" value="1"/>
</dbReference>
<feature type="binding site" evidence="7">
    <location>
        <position position="18"/>
    </location>
    <ligand>
        <name>Zn(2+)</name>
        <dbReference type="ChEBI" id="CHEBI:29105"/>
    </ligand>
</feature>
<comment type="cofactor">
    <cofactor evidence="7">
        <name>Zn(2+)</name>
        <dbReference type="ChEBI" id="CHEBI:29105"/>
    </cofactor>
    <text evidence="7">Binds 1 zinc ion per subunit.</text>
</comment>
<reference evidence="8 9" key="1">
    <citation type="submission" date="2022-01" db="EMBL/GenBank/DDBJ databases">
        <title>Dethiosulfovibrio faecalis sp. nov., a novel proteolytic, non-sulfur-reducing bacterium isolated from a marine aquaculture solid waste bioreactor.</title>
        <authorList>
            <person name="Grabowski S."/>
            <person name="Apolinario E."/>
            <person name="Schneider N."/>
            <person name="Marshall C.W."/>
            <person name="Sowers K.R."/>
        </authorList>
    </citation>
    <scope>NUCLEOTIDE SEQUENCE [LARGE SCALE GENOMIC DNA]</scope>
    <source>
        <strain evidence="8 9">DSM 12537</strain>
    </source>
</reference>
<dbReference type="InterPro" id="IPR027491">
    <property type="entry name" value="Ribosomal_bL31_A"/>
</dbReference>
<evidence type="ECO:0000256" key="7">
    <source>
        <dbReference type="HAMAP-Rule" id="MF_00501"/>
    </source>
</evidence>
<keyword evidence="7" id="KW-0479">Metal-binding</keyword>
<dbReference type="RefSeq" id="WP_236100050.1">
    <property type="nucleotide sequence ID" value="NZ_JAKGUD010000014.1"/>
</dbReference>
<dbReference type="HAMAP" id="MF_00501">
    <property type="entry name" value="Ribosomal_bL31_1"/>
    <property type="match status" value="1"/>
</dbReference>
<dbReference type="NCBIfam" id="NF000612">
    <property type="entry name" value="PRK00019.1"/>
    <property type="match status" value="1"/>
</dbReference>
<dbReference type="EMBL" id="JAKGUD010000014">
    <property type="protein sequence ID" value="MCF4143348.1"/>
    <property type="molecule type" value="Genomic_DNA"/>
</dbReference>
<dbReference type="PRINTS" id="PR01249">
    <property type="entry name" value="RIBOSOMALL31"/>
</dbReference>
<evidence type="ECO:0000313" key="8">
    <source>
        <dbReference type="EMBL" id="MCF4143348.1"/>
    </source>
</evidence>
<gene>
    <name evidence="7 8" type="primary">rpmE</name>
    <name evidence="8" type="ORF">L2W38_11045</name>
</gene>
<keyword evidence="2 7" id="KW-0699">rRNA-binding</keyword>
<proteinExistence type="inferred from homology"/>
<comment type="caution">
    <text evidence="8">The sequence shown here is derived from an EMBL/GenBank/DDBJ whole genome shotgun (WGS) entry which is preliminary data.</text>
</comment>
<dbReference type="InterPro" id="IPR002150">
    <property type="entry name" value="Ribosomal_bL31"/>
</dbReference>
<evidence type="ECO:0000313" key="9">
    <source>
        <dbReference type="Proteomes" id="UP001200430"/>
    </source>
</evidence>
<dbReference type="GO" id="GO:0005840">
    <property type="term" value="C:ribosome"/>
    <property type="evidence" value="ECO:0007669"/>
    <property type="project" value="UniProtKB-KW"/>
</dbReference>
<feature type="binding site" evidence="7">
    <location>
        <position position="39"/>
    </location>
    <ligand>
        <name>Zn(2+)</name>
        <dbReference type="ChEBI" id="CHEBI:29105"/>
    </ligand>
</feature>
<evidence type="ECO:0000256" key="5">
    <source>
        <dbReference type="ARBA" id="ARBA00023274"/>
    </source>
</evidence>
<dbReference type="NCBIfam" id="TIGR00105">
    <property type="entry name" value="L31"/>
    <property type="match status" value="1"/>
</dbReference>
<dbReference type="InterPro" id="IPR042105">
    <property type="entry name" value="Ribosomal_bL31_sf"/>
</dbReference>
<feature type="binding site" evidence="7">
    <location>
        <position position="36"/>
    </location>
    <ligand>
        <name>Zn(2+)</name>
        <dbReference type="ChEBI" id="CHEBI:29105"/>
    </ligand>
</feature>
<dbReference type="Proteomes" id="UP001200430">
    <property type="component" value="Unassembled WGS sequence"/>
</dbReference>
<name>A0ABS9EQ85_9BACT</name>
<comment type="similarity">
    <text evidence="1 7">Belongs to the bacterial ribosomal protein bL31 family. Type A subfamily.</text>
</comment>
<dbReference type="SUPFAM" id="SSF143800">
    <property type="entry name" value="L28p-like"/>
    <property type="match status" value="1"/>
</dbReference>
<accession>A0ABS9EQ85</accession>
<sequence>MKKDIHPNYGPCKVSCACGNTFETQATVDEIKVGVCSVCHPFYTGKKGRFLSEAGRLEKFNKKYAGINYGQKEATE</sequence>
<evidence type="ECO:0000256" key="2">
    <source>
        <dbReference type="ARBA" id="ARBA00022730"/>
    </source>
</evidence>
<dbReference type="InterPro" id="IPR034704">
    <property type="entry name" value="Ribosomal_bL28/bL31-like_sf"/>
</dbReference>
<evidence type="ECO:0000256" key="3">
    <source>
        <dbReference type="ARBA" id="ARBA00022884"/>
    </source>
</evidence>
<keyword evidence="9" id="KW-1185">Reference proteome</keyword>
<dbReference type="Gene3D" id="4.10.830.30">
    <property type="entry name" value="Ribosomal protein L31"/>
    <property type="match status" value="1"/>
</dbReference>
<keyword evidence="7" id="KW-0862">Zinc</keyword>
<comment type="function">
    <text evidence="7">Binds the 23S rRNA.</text>
</comment>
<evidence type="ECO:0000256" key="4">
    <source>
        <dbReference type="ARBA" id="ARBA00022980"/>
    </source>
</evidence>
<evidence type="ECO:0000256" key="1">
    <source>
        <dbReference type="ARBA" id="ARBA00009296"/>
    </source>
</evidence>
<keyword evidence="4 7" id="KW-0689">Ribosomal protein</keyword>
<feature type="binding site" evidence="7">
    <location>
        <position position="16"/>
    </location>
    <ligand>
        <name>Zn(2+)</name>
        <dbReference type="ChEBI" id="CHEBI:29105"/>
    </ligand>
</feature>
<dbReference type="PANTHER" id="PTHR33280:SF1">
    <property type="entry name" value="LARGE RIBOSOMAL SUBUNIT PROTEIN BL31C"/>
    <property type="match status" value="1"/>
</dbReference>
<comment type="subunit">
    <text evidence="7">Part of the 50S ribosomal subunit.</text>
</comment>
<organism evidence="8 9">
    <name type="scientific">Dethiosulfovibrio marinus</name>
    <dbReference type="NCBI Taxonomy" id="133532"/>
    <lineage>
        <taxon>Bacteria</taxon>
        <taxon>Thermotogati</taxon>
        <taxon>Synergistota</taxon>
        <taxon>Synergistia</taxon>
        <taxon>Synergistales</taxon>
        <taxon>Dethiosulfovibrionaceae</taxon>
        <taxon>Dethiosulfovibrio</taxon>
    </lineage>
</organism>
<keyword evidence="5 7" id="KW-0687">Ribonucleoprotein</keyword>